<dbReference type="OrthoDB" id="1633386at2"/>
<evidence type="ECO:0000313" key="2">
    <source>
        <dbReference type="EMBL" id="SFM09045.1"/>
    </source>
</evidence>
<feature type="domain" description="Bacteriophage phiJL001 Gp84 C-terminal" evidence="1">
    <location>
        <begin position="203"/>
        <end position="282"/>
    </location>
</feature>
<evidence type="ECO:0000313" key="3">
    <source>
        <dbReference type="Proteomes" id="UP000199520"/>
    </source>
</evidence>
<dbReference type="NCBIfam" id="TIGR02218">
    <property type="entry name" value="phg_TIGR02218"/>
    <property type="match status" value="1"/>
</dbReference>
<dbReference type="Proteomes" id="UP000199520">
    <property type="component" value="Unassembled WGS sequence"/>
</dbReference>
<dbReference type="RefSeq" id="WP_090940766.1">
    <property type="nucleotide sequence ID" value="NZ_FOTS01000040.1"/>
</dbReference>
<dbReference type="InterPro" id="IPR018964">
    <property type="entry name" value="Phage_phiJL001_Gp84_C"/>
</dbReference>
<gene>
    <name evidence="2" type="ORF">SAMN04490355_104013</name>
</gene>
<reference evidence="3" key="1">
    <citation type="submission" date="2016-10" db="EMBL/GenBank/DDBJ databases">
        <authorList>
            <person name="Varghese N."/>
            <person name="Submissions S."/>
        </authorList>
    </citation>
    <scope>NUCLEOTIDE SEQUENCE [LARGE SCALE GENOMIC DNA]</scope>
    <source>
        <strain evidence="3">DSM 13327</strain>
    </source>
</reference>
<accession>A0A1I4N0Z2</accession>
<organism evidence="2 3">
    <name type="scientific">Pelosinus propionicus DSM 13327</name>
    <dbReference type="NCBI Taxonomy" id="1123291"/>
    <lineage>
        <taxon>Bacteria</taxon>
        <taxon>Bacillati</taxon>
        <taxon>Bacillota</taxon>
        <taxon>Negativicutes</taxon>
        <taxon>Selenomonadales</taxon>
        <taxon>Sporomusaceae</taxon>
        <taxon>Pelosinus</taxon>
    </lineage>
</organism>
<dbReference type="Pfam" id="PF09356">
    <property type="entry name" value="Phage_BR0599"/>
    <property type="match status" value="1"/>
</dbReference>
<name>A0A1I4N0Z2_9FIRM</name>
<protein>
    <recommendedName>
        <fullName evidence="1">Bacteriophage phiJL001 Gp84 C-terminal domain-containing protein</fullName>
    </recommendedName>
</protein>
<proteinExistence type="predicted"/>
<dbReference type="EMBL" id="FOTS01000040">
    <property type="protein sequence ID" value="SFM09045.1"/>
    <property type="molecule type" value="Genomic_DNA"/>
</dbReference>
<dbReference type="STRING" id="1123291.SAMN04490355_104013"/>
<dbReference type="AlphaFoldDB" id="A0A1I4N0Z2"/>
<sequence length="286" mass="31428">MKECSDVLKNYLHSTTSYLKCDLYEITLQGGIVLRYADYDMDIKLTDGRLFKSTGPIFVRGQTKQTAKIEVDSMDVSVLADANDIIGSATWMEAAQTGAFDNADLVLYKCYMYSPGVVVDILEWFGGYVDVEGGGGIEMEWKIKSDMQKLNIDYPTRKYYPTCPYSLYGPGCELNIADYTTSGTITQVVNKQEIHTSLAFGDGYFDLGGVVFTSGNLIGSDMSVKKSYSAGGRIIFIVSLDSLPSVGDTFTIYPGCAKTPAVCATKFGNFSRNRSTPYIPLKETIT</sequence>
<dbReference type="Pfam" id="PF09931">
    <property type="entry name" value="Phage_phiJL001_Gp84_N"/>
    <property type="match status" value="1"/>
</dbReference>
<dbReference type="InterPro" id="IPR011928">
    <property type="entry name" value="Phage_phiJL001_Gp84"/>
</dbReference>
<keyword evidence="3" id="KW-1185">Reference proteome</keyword>
<evidence type="ECO:0000259" key="1">
    <source>
        <dbReference type="Pfam" id="PF09356"/>
    </source>
</evidence>